<dbReference type="AlphaFoldDB" id="A0A498S7I9"/>
<keyword evidence="1" id="KW-1133">Transmembrane helix</keyword>
<organism evidence="2 3">
    <name type="scientific">Acanthocheilonema viteae</name>
    <name type="common">Filarial nematode worm</name>
    <name type="synonym">Dipetalonema viteae</name>
    <dbReference type="NCBI Taxonomy" id="6277"/>
    <lineage>
        <taxon>Eukaryota</taxon>
        <taxon>Metazoa</taxon>
        <taxon>Ecdysozoa</taxon>
        <taxon>Nematoda</taxon>
        <taxon>Chromadorea</taxon>
        <taxon>Rhabditida</taxon>
        <taxon>Spirurina</taxon>
        <taxon>Spiruromorpha</taxon>
        <taxon>Filarioidea</taxon>
        <taxon>Onchocercidae</taxon>
        <taxon>Acanthocheilonema</taxon>
    </lineage>
</organism>
<evidence type="ECO:0000313" key="2">
    <source>
        <dbReference type="EMBL" id="VBB25942.1"/>
    </source>
</evidence>
<keyword evidence="3" id="KW-1185">Reference proteome</keyword>
<dbReference type="Proteomes" id="UP000276991">
    <property type="component" value="Unassembled WGS sequence"/>
</dbReference>
<evidence type="ECO:0000313" key="3">
    <source>
        <dbReference type="Proteomes" id="UP000276991"/>
    </source>
</evidence>
<dbReference type="EMBL" id="UPTC01000054">
    <property type="protein sequence ID" value="VBB25942.1"/>
    <property type="molecule type" value="Genomic_DNA"/>
</dbReference>
<keyword evidence="1" id="KW-0472">Membrane</keyword>
<sequence length="91" mass="10391">MTTVYWFIGILLLPVLFVCNVPVDPMKRTDKNLEQFTSAINAALRLRYGKRSENPNLFSNKIVPLPEKDKLSQLANRVVASLNEAERLRFG</sequence>
<gene>
    <name evidence="2" type="ORF">NAV_LOCUS772</name>
</gene>
<accession>A0A498S7I9</accession>
<keyword evidence="1" id="KW-0812">Transmembrane</keyword>
<dbReference type="OrthoDB" id="5820420at2759"/>
<name>A0A498S7I9_ACAVI</name>
<protein>
    <submittedName>
        <fullName evidence="2">Uncharacterized protein</fullName>
    </submittedName>
</protein>
<proteinExistence type="predicted"/>
<reference evidence="2 3" key="1">
    <citation type="submission" date="2018-08" db="EMBL/GenBank/DDBJ databases">
        <authorList>
            <person name="Laetsch R D."/>
            <person name="Stevens L."/>
            <person name="Kumar S."/>
            <person name="Blaxter L. M."/>
        </authorList>
    </citation>
    <scope>NUCLEOTIDE SEQUENCE [LARGE SCALE GENOMIC DNA]</scope>
</reference>
<feature type="transmembrane region" description="Helical" evidence="1">
    <location>
        <begin position="6"/>
        <end position="23"/>
    </location>
</feature>
<evidence type="ECO:0000256" key="1">
    <source>
        <dbReference type="SAM" id="Phobius"/>
    </source>
</evidence>